<comment type="cofactor">
    <cofactor evidence="1">
        <name>pyridoxal 5'-phosphate</name>
        <dbReference type="ChEBI" id="CHEBI:597326"/>
    </cofactor>
</comment>
<organism evidence="6">
    <name type="scientific">freshwater metagenome</name>
    <dbReference type="NCBI Taxonomy" id="449393"/>
    <lineage>
        <taxon>unclassified sequences</taxon>
        <taxon>metagenomes</taxon>
        <taxon>ecological metagenomes</taxon>
    </lineage>
</organism>
<dbReference type="InterPro" id="IPR015424">
    <property type="entry name" value="PyrdxlP-dep_Trfase"/>
</dbReference>
<dbReference type="EMBL" id="CAFAAG010000068">
    <property type="protein sequence ID" value="CAB4795151.1"/>
    <property type="molecule type" value="Genomic_DNA"/>
</dbReference>
<reference evidence="6" key="1">
    <citation type="submission" date="2020-05" db="EMBL/GenBank/DDBJ databases">
        <authorList>
            <person name="Chiriac C."/>
            <person name="Salcher M."/>
            <person name="Ghai R."/>
            <person name="Kavagutti S V."/>
        </authorList>
    </citation>
    <scope>NUCLEOTIDE SEQUENCE</scope>
</reference>
<protein>
    <submittedName>
        <fullName evidence="6">Unannotated protein</fullName>
    </submittedName>
</protein>
<evidence type="ECO:0000256" key="4">
    <source>
        <dbReference type="ARBA" id="ARBA00022898"/>
    </source>
</evidence>
<dbReference type="AlphaFoldDB" id="A0A6J6XD77"/>
<dbReference type="SUPFAM" id="SSF53383">
    <property type="entry name" value="PLP-dependent transferases"/>
    <property type="match status" value="1"/>
</dbReference>
<dbReference type="Gene3D" id="3.40.640.10">
    <property type="entry name" value="Type I PLP-dependent aspartate aminotransferase-like (Major domain)"/>
    <property type="match status" value="1"/>
</dbReference>
<keyword evidence="5" id="KW-0456">Lyase</keyword>
<dbReference type="GO" id="GO:0016831">
    <property type="term" value="F:carboxy-lyase activity"/>
    <property type="evidence" value="ECO:0007669"/>
    <property type="project" value="UniProtKB-KW"/>
</dbReference>
<sequence>MSDISKPQLMHFYDEESAELAIAIVKYAMERVKMDPPPLDKPYTLSELQQIVGQTIKPEGRNGLDVLREFVDELAPSCISVDHPLFLSFVPGAPTESSVLFDLVVASSNIYAGSWLEGAGAVYAENQAIKWVSDMAGMPEESGGVFVAGGTAGNLSALIAARWRWRHRAGGAFDRTRPLIIASGGSHSSVEQAAKVMDADVLKVPADQRGRTDGVAMQRFLSSLNESELQRICAIVATAGTTNVGVVDDLDGIAKVAKAIGTWLHIDGAYGAAALCAPSVRHLFNGIEQADSMIVDPHKWLFGPYDSCALIYRNPAEARHAHTQHAEYLDVLQQDGEAVRDEAWNPADLAHHLSRRARGLPFWFSLAMHGTEAYTEAMEATLEVTRQGAQLVRDAKHVELVLEPELSVIVLRRIGWTPEQYQMWSDRILGEGLAFVVPSTWDGETVLRMCIVNPRTTVAGLASIIGSLA</sequence>
<dbReference type="PANTHER" id="PTHR11999:SF70">
    <property type="entry name" value="MIP05841P"/>
    <property type="match status" value="1"/>
</dbReference>
<evidence type="ECO:0000313" key="6">
    <source>
        <dbReference type="EMBL" id="CAB4795151.1"/>
    </source>
</evidence>
<dbReference type="Pfam" id="PF00282">
    <property type="entry name" value="Pyridoxal_deC"/>
    <property type="match status" value="1"/>
</dbReference>
<dbReference type="GO" id="GO:0019752">
    <property type="term" value="P:carboxylic acid metabolic process"/>
    <property type="evidence" value="ECO:0007669"/>
    <property type="project" value="InterPro"/>
</dbReference>
<name>A0A6J6XD77_9ZZZZ</name>
<proteinExistence type="inferred from homology"/>
<keyword evidence="4" id="KW-0663">Pyridoxal phosphate</keyword>
<gene>
    <name evidence="6" type="ORF">UFOPK2975_00912</name>
</gene>
<evidence type="ECO:0000256" key="3">
    <source>
        <dbReference type="ARBA" id="ARBA00022793"/>
    </source>
</evidence>
<dbReference type="InterPro" id="IPR015422">
    <property type="entry name" value="PyrdxlP-dep_Trfase_small"/>
</dbReference>
<dbReference type="PANTHER" id="PTHR11999">
    <property type="entry name" value="GROUP II PYRIDOXAL-5-PHOSPHATE DECARBOXYLASE"/>
    <property type="match status" value="1"/>
</dbReference>
<dbReference type="InterPro" id="IPR010977">
    <property type="entry name" value="Aromatic_deC"/>
</dbReference>
<keyword evidence="3" id="KW-0210">Decarboxylase</keyword>
<dbReference type="Gene3D" id="3.90.1150.170">
    <property type="match status" value="1"/>
</dbReference>
<comment type="similarity">
    <text evidence="2">Belongs to the group II decarboxylase family.</text>
</comment>
<dbReference type="InterPro" id="IPR002129">
    <property type="entry name" value="PyrdxlP-dep_de-COase"/>
</dbReference>
<dbReference type="InterPro" id="IPR015421">
    <property type="entry name" value="PyrdxlP-dep_Trfase_major"/>
</dbReference>
<dbReference type="GO" id="GO:0030170">
    <property type="term" value="F:pyridoxal phosphate binding"/>
    <property type="evidence" value="ECO:0007669"/>
    <property type="project" value="InterPro"/>
</dbReference>
<evidence type="ECO:0000256" key="1">
    <source>
        <dbReference type="ARBA" id="ARBA00001933"/>
    </source>
</evidence>
<evidence type="ECO:0000256" key="5">
    <source>
        <dbReference type="ARBA" id="ARBA00023239"/>
    </source>
</evidence>
<accession>A0A6J6XD77</accession>
<dbReference type="Gene3D" id="3.90.1150.10">
    <property type="entry name" value="Aspartate Aminotransferase, domain 1"/>
    <property type="match status" value="1"/>
</dbReference>
<evidence type="ECO:0000256" key="2">
    <source>
        <dbReference type="ARBA" id="ARBA00009533"/>
    </source>
</evidence>